<comment type="caution">
    <text evidence="12">The sequence shown here is derived from an EMBL/GenBank/DDBJ whole genome shotgun (WGS) entry which is preliminary data.</text>
</comment>
<dbReference type="AlphaFoldDB" id="A0AAN6XB25"/>
<evidence type="ECO:0000256" key="8">
    <source>
        <dbReference type="ARBA" id="ARBA00022801"/>
    </source>
</evidence>
<keyword evidence="6 11" id="KW-0645">Protease</keyword>
<dbReference type="Pfam" id="PF02127">
    <property type="entry name" value="Peptidase_M18"/>
    <property type="match status" value="1"/>
</dbReference>
<evidence type="ECO:0000256" key="3">
    <source>
        <dbReference type="ARBA" id="ARBA00008290"/>
    </source>
</evidence>
<accession>A0AAN6XB25</accession>
<evidence type="ECO:0000256" key="6">
    <source>
        <dbReference type="ARBA" id="ARBA00022670"/>
    </source>
</evidence>
<dbReference type="PANTHER" id="PTHR28570:SF3">
    <property type="entry name" value="ASPARTYL AMINOPEPTIDASE"/>
    <property type="match status" value="1"/>
</dbReference>
<evidence type="ECO:0000256" key="5">
    <source>
        <dbReference type="ARBA" id="ARBA00022438"/>
    </source>
</evidence>
<keyword evidence="10 11" id="KW-0482">Metalloprotease</keyword>
<reference evidence="12" key="1">
    <citation type="journal article" date="2023" name="Mol. Phylogenet. Evol.">
        <title>Genome-scale phylogeny and comparative genomics of the fungal order Sordariales.</title>
        <authorList>
            <person name="Hensen N."/>
            <person name="Bonometti L."/>
            <person name="Westerberg I."/>
            <person name="Brannstrom I.O."/>
            <person name="Guillou S."/>
            <person name="Cros-Aarteil S."/>
            <person name="Calhoun S."/>
            <person name="Haridas S."/>
            <person name="Kuo A."/>
            <person name="Mondo S."/>
            <person name="Pangilinan J."/>
            <person name="Riley R."/>
            <person name="LaButti K."/>
            <person name="Andreopoulos B."/>
            <person name="Lipzen A."/>
            <person name="Chen C."/>
            <person name="Yan M."/>
            <person name="Daum C."/>
            <person name="Ng V."/>
            <person name="Clum A."/>
            <person name="Steindorff A."/>
            <person name="Ohm R.A."/>
            <person name="Martin F."/>
            <person name="Silar P."/>
            <person name="Natvig D.O."/>
            <person name="Lalanne C."/>
            <person name="Gautier V."/>
            <person name="Ament-Velasquez S.L."/>
            <person name="Kruys A."/>
            <person name="Hutchinson M.I."/>
            <person name="Powell A.J."/>
            <person name="Barry K."/>
            <person name="Miller A.N."/>
            <person name="Grigoriev I.V."/>
            <person name="Debuchy R."/>
            <person name="Gladieux P."/>
            <person name="Hiltunen Thoren M."/>
            <person name="Johannesson H."/>
        </authorList>
    </citation>
    <scope>NUCLEOTIDE SEQUENCE</scope>
    <source>
        <strain evidence="12">CBS 315.58</strain>
    </source>
</reference>
<keyword evidence="8 11" id="KW-0378">Hydrolase</keyword>
<evidence type="ECO:0000256" key="2">
    <source>
        <dbReference type="ARBA" id="ARBA00001947"/>
    </source>
</evidence>
<evidence type="ECO:0000313" key="13">
    <source>
        <dbReference type="Proteomes" id="UP001303160"/>
    </source>
</evidence>
<keyword evidence="9 11" id="KW-0862">Zinc</keyword>
<dbReference type="GO" id="GO:0008270">
    <property type="term" value="F:zinc ion binding"/>
    <property type="evidence" value="ECO:0007669"/>
    <property type="project" value="InterPro"/>
</dbReference>
<dbReference type="FunFam" id="2.30.250.10:FF:000001">
    <property type="entry name" value="Aspartyl aminopeptidase 1"/>
    <property type="match status" value="1"/>
</dbReference>
<keyword evidence="7 11" id="KW-0479">Metal-binding</keyword>
<comment type="similarity">
    <text evidence="3 11">Belongs to the peptidase M18 family.</text>
</comment>
<evidence type="ECO:0000256" key="9">
    <source>
        <dbReference type="ARBA" id="ARBA00022833"/>
    </source>
</evidence>
<dbReference type="Proteomes" id="UP001303160">
    <property type="component" value="Unassembled WGS sequence"/>
</dbReference>
<keyword evidence="13" id="KW-1185">Reference proteome</keyword>
<comment type="cofactor">
    <cofactor evidence="2">
        <name>Zn(2+)</name>
        <dbReference type="ChEBI" id="CHEBI:29105"/>
    </cofactor>
</comment>
<dbReference type="Gene3D" id="3.40.630.10">
    <property type="entry name" value="Zn peptidases"/>
    <property type="match status" value="1"/>
</dbReference>
<organism evidence="12 13">
    <name type="scientific">Triangularia verruculosa</name>
    <dbReference type="NCBI Taxonomy" id="2587418"/>
    <lineage>
        <taxon>Eukaryota</taxon>
        <taxon>Fungi</taxon>
        <taxon>Dikarya</taxon>
        <taxon>Ascomycota</taxon>
        <taxon>Pezizomycotina</taxon>
        <taxon>Sordariomycetes</taxon>
        <taxon>Sordariomycetidae</taxon>
        <taxon>Sordariales</taxon>
        <taxon>Podosporaceae</taxon>
        <taxon>Triangularia</taxon>
    </lineage>
</organism>
<keyword evidence="5 11" id="KW-0031">Aminopeptidase</keyword>
<dbReference type="GO" id="GO:0006508">
    <property type="term" value="P:proteolysis"/>
    <property type="evidence" value="ECO:0007669"/>
    <property type="project" value="UniProtKB-KW"/>
</dbReference>
<evidence type="ECO:0000256" key="1">
    <source>
        <dbReference type="ARBA" id="ARBA00001335"/>
    </source>
</evidence>
<dbReference type="CDD" id="cd05658">
    <property type="entry name" value="M18_DAP"/>
    <property type="match status" value="1"/>
</dbReference>
<evidence type="ECO:0000256" key="10">
    <source>
        <dbReference type="ARBA" id="ARBA00023049"/>
    </source>
</evidence>
<proteinExistence type="inferred from homology"/>
<evidence type="ECO:0000256" key="4">
    <source>
        <dbReference type="ARBA" id="ARBA00011965"/>
    </source>
</evidence>
<evidence type="ECO:0000256" key="7">
    <source>
        <dbReference type="ARBA" id="ARBA00022723"/>
    </source>
</evidence>
<dbReference type="PANTHER" id="PTHR28570">
    <property type="entry name" value="ASPARTYL AMINOPEPTIDASE"/>
    <property type="match status" value="1"/>
</dbReference>
<protein>
    <recommendedName>
        <fullName evidence="4">aspartyl aminopeptidase</fullName>
        <ecNumber evidence="4">3.4.11.21</ecNumber>
    </recommendedName>
</protein>
<dbReference type="PRINTS" id="PR00932">
    <property type="entry name" value="AMINO1PTASE"/>
</dbReference>
<dbReference type="InterPro" id="IPR001948">
    <property type="entry name" value="Peptidase_M18"/>
</dbReference>
<dbReference type="EC" id="3.4.11.21" evidence="4"/>
<dbReference type="GO" id="GO:0070006">
    <property type="term" value="F:metalloaminopeptidase activity"/>
    <property type="evidence" value="ECO:0007669"/>
    <property type="project" value="TreeGrafter"/>
</dbReference>
<dbReference type="SUPFAM" id="SSF53187">
    <property type="entry name" value="Zn-dependent exopeptidases"/>
    <property type="match status" value="1"/>
</dbReference>
<dbReference type="SUPFAM" id="SSF101821">
    <property type="entry name" value="Aminopeptidase/glucanase lid domain"/>
    <property type="match status" value="1"/>
</dbReference>
<feature type="non-terminal residue" evidence="12">
    <location>
        <position position="565"/>
    </location>
</feature>
<dbReference type="GO" id="GO:0000324">
    <property type="term" value="C:fungal-type vacuole"/>
    <property type="evidence" value="ECO:0007669"/>
    <property type="project" value="TreeGrafter"/>
</dbReference>
<evidence type="ECO:0000256" key="11">
    <source>
        <dbReference type="RuleBase" id="RU004386"/>
    </source>
</evidence>
<dbReference type="NCBIfam" id="NF002759">
    <property type="entry name" value="PRK02813.1"/>
    <property type="match status" value="1"/>
</dbReference>
<name>A0AAN6XB25_9PEZI</name>
<dbReference type="InterPro" id="IPR023358">
    <property type="entry name" value="Peptidase_M18_dom2"/>
</dbReference>
<evidence type="ECO:0000313" key="12">
    <source>
        <dbReference type="EMBL" id="KAK4197434.1"/>
    </source>
</evidence>
<sequence length="565" mass="61824">MLCIRSCQRIASRTASTATKQHSRAAIGYKRAFTSSPAACLSLRVTAFASTTVRPRAALFPATIARVSRNLYSSTSSSSTTTTKMAPPPKSAYEFLDFVNASPTPYHAVQTASALLTSAGFTRISERDPWTTTLSPGGKYFLTRNASSIIAFAIGSQWTPGNPIAMIGAHTDSPCLRIKPVSKRTANGYLQVGVETYGGGIWHSWFDRDLSVAGRVLVKVKEGEYEQRLVKVEKPIVRIPTLAIHLHRQSNFDPNKEDEMVPIAGLVEEVLNKTAEATKEEEAKEDFEPLKKIDERHHPEFLKLIAKEAKADKVEDIEDFELILYDTQKAVLGGINDEFIYSGRLDNLDMTFCSVKALIESVKDDSSLEKETAIRLIACFDHEEIGSVSAHGADSNLLPAVLRRLSVLPSKSNKQAESNETAFEQTLAKSFLISADMAHAVHPNYAGKYERNHQPQMNKGTVIKINANQRYATNSPGIVLIKEVGRRRKVPLQLFVVKNDSPCGSTIGPMLSAKLGVRTLDLGNAQLAMHSVREVAGSWDVEWAVGLFGGFLEGFGGLEGGLVVD</sequence>
<comment type="catalytic activity">
    <reaction evidence="1">
        <text>Release of an N-terminal aspartate or glutamate from a peptide, with a preference for aspartate.</text>
        <dbReference type="EC" id="3.4.11.21"/>
    </reaction>
</comment>
<dbReference type="Gene3D" id="2.30.250.10">
    <property type="entry name" value="Aminopeptidase i, Domain 2"/>
    <property type="match status" value="1"/>
</dbReference>
<dbReference type="EMBL" id="MU863963">
    <property type="protein sequence ID" value="KAK4197434.1"/>
    <property type="molecule type" value="Genomic_DNA"/>
</dbReference>
<reference evidence="12" key="2">
    <citation type="submission" date="2023-05" db="EMBL/GenBank/DDBJ databases">
        <authorList>
            <consortium name="Lawrence Berkeley National Laboratory"/>
            <person name="Steindorff A."/>
            <person name="Hensen N."/>
            <person name="Bonometti L."/>
            <person name="Westerberg I."/>
            <person name="Brannstrom I.O."/>
            <person name="Guillou S."/>
            <person name="Cros-Aarteil S."/>
            <person name="Calhoun S."/>
            <person name="Haridas S."/>
            <person name="Kuo A."/>
            <person name="Mondo S."/>
            <person name="Pangilinan J."/>
            <person name="Riley R."/>
            <person name="Labutti K."/>
            <person name="Andreopoulos B."/>
            <person name="Lipzen A."/>
            <person name="Chen C."/>
            <person name="Yanf M."/>
            <person name="Daum C."/>
            <person name="Ng V."/>
            <person name="Clum A."/>
            <person name="Ohm R."/>
            <person name="Martin F."/>
            <person name="Silar P."/>
            <person name="Natvig D."/>
            <person name="Lalanne C."/>
            <person name="Gautier V."/>
            <person name="Ament-Velasquez S.L."/>
            <person name="Kruys A."/>
            <person name="Hutchinson M.I."/>
            <person name="Powell A.J."/>
            <person name="Barry K."/>
            <person name="Miller A.N."/>
            <person name="Grigoriev I.V."/>
            <person name="Debuchy R."/>
            <person name="Gladieux P."/>
            <person name="Thoren M.H."/>
            <person name="Johannesson H."/>
        </authorList>
    </citation>
    <scope>NUCLEOTIDE SEQUENCE</scope>
    <source>
        <strain evidence="12">CBS 315.58</strain>
    </source>
</reference>
<gene>
    <name evidence="12" type="ORF">QBC40DRAFT_207116</name>
</gene>